<dbReference type="OrthoDB" id="9783389at2"/>
<sequence>MTRGAADTHHSTASGGERLVFAGFLAVLFWAPLPFASNRVWAGALLCLLLALLSLAWALLALRGRAHIAPATWRRARLPLAVLALVQAWVLLQTLPLPPALLAALSPQAARWQPGDGWAPLSLDPTATRYYLLRGCAISLGFFLAVATLDSTHRVRRLLQVLVASGTCQAVFGVLMVLTGLELGFFVHKYVGLGAATGTFVNSNHFAGYLVMCLAAGTGLLLAQLHSGPARSLRQHLRDALALLLSSRMRLRVYLALMVIALVMTHSRMGNLAFFLSLAIAGALALLAGRRFSWSLVLFLASLFLVDMLILGHWFGVDRLIHRLGEVGSQPGAELTRYALNRDSLPYLGDFLLTGSGGGSFYGIFPNYQGAAVDGYFEHVHNDYLEFALELGLPAAALLAIAAGYCLWQALATQRLRRNPLLRGAGFSVVMAGAWAGLHSAVDFNLQIPANGLTLAVLLALGCVIRELSSNNKQ</sequence>
<feature type="transmembrane region" description="Helical" evidence="5">
    <location>
        <begin position="131"/>
        <end position="149"/>
    </location>
</feature>
<evidence type="ECO:0000256" key="3">
    <source>
        <dbReference type="ARBA" id="ARBA00022989"/>
    </source>
</evidence>
<feature type="transmembrane region" description="Helical" evidence="5">
    <location>
        <begin position="161"/>
        <end position="186"/>
    </location>
</feature>
<dbReference type="InterPro" id="IPR051533">
    <property type="entry name" value="WaaL-like"/>
</dbReference>
<evidence type="ECO:0000256" key="4">
    <source>
        <dbReference type="ARBA" id="ARBA00023136"/>
    </source>
</evidence>
<comment type="caution">
    <text evidence="7">The sequence shown here is derived from an EMBL/GenBank/DDBJ whole genome shotgun (WGS) entry which is preliminary data.</text>
</comment>
<evidence type="ECO:0000313" key="7">
    <source>
        <dbReference type="EMBL" id="TGD73105.1"/>
    </source>
</evidence>
<evidence type="ECO:0000256" key="1">
    <source>
        <dbReference type="ARBA" id="ARBA00004141"/>
    </source>
</evidence>
<dbReference type="Proteomes" id="UP000298050">
    <property type="component" value="Unassembled WGS sequence"/>
</dbReference>
<feature type="transmembrane region" description="Helical" evidence="5">
    <location>
        <begin position="296"/>
        <end position="315"/>
    </location>
</feature>
<accession>A0A4Z0M1D3</accession>
<keyword evidence="4 5" id="KW-0472">Membrane</keyword>
<name>A0A4Z0M1D3_9GAMM</name>
<dbReference type="GO" id="GO:0016874">
    <property type="term" value="F:ligase activity"/>
    <property type="evidence" value="ECO:0007669"/>
    <property type="project" value="UniProtKB-KW"/>
</dbReference>
<feature type="transmembrane region" description="Helical" evidence="5">
    <location>
        <begin position="19"/>
        <end position="35"/>
    </location>
</feature>
<dbReference type="GO" id="GO:0016020">
    <property type="term" value="C:membrane"/>
    <property type="evidence" value="ECO:0007669"/>
    <property type="project" value="UniProtKB-SubCell"/>
</dbReference>
<feature type="transmembrane region" description="Helical" evidence="5">
    <location>
        <begin position="444"/>
        <end position="465"/>
    </location>
</feature>
<feature type="transmembrane region" description="Helical" evidence="5">
    <location>
        <begin position="387"/>
        <end position="408"/>
    </location>
</feature>
<reference evidence="7 8" key="1">
    <citation type="submission" date="2019-04" db="EMBL/GenBank/DDBJ databases">
        <title>Taxonomy of novel Haliea sp. from mangrove soil of West Coast of India.</title>
        <authorList>
            <person name="Verma A."/>
            <person name="Kumar P."/>
            <person name="Krishnamurthi S."/>
        </authorList>
    </citation>
    <scope>NUCLEOTIDE SEQUENCE [LARGE SCALE GENOMIC DNA]</scope>
    <source>
        <strain evidence="7 8">SAOS-164</strain>
    </source>
</reference>
<keyword evidence="7" id="KW-0436">Ligase</keyword>
<feature type="transmembrane region" description="Helical" evidence="5">
    <location>
        <begin position="420"/>
        <end position="438"/>
    </location>
</feature>
<dbReference type="RefSeq" id="WP_135444386.1">
    <property type="nucleotide sequence ID" value="NZ_SRLE01000008.1"/>
</dbReference>
<organism evidence="7 8">
    <name type="scientific">Mangrovimicrobium sediminis</name>
    <dbReference type="NCBI Taxonomy" id="2562682"/>
    <lineage>
        <taxon>Bacteria</taxon>
        <taxon>Pseudomonadati</taxon>
        <taxon>Pseudomonadota</taxon>
        <taxon>Gammaproteobacteria</taxon>
        <taxon>Cellvibrionales</taxon>
        <taxon>Halieaceae</taxon>
        <taxon>Mangrovimicrobium</taxon>
    </lineage>
</organism>
<dbReference type="PANTHER" id="PTHR37422">
    <property type="entry name" value="TEICHURONIC ACID BIOSYNTHESIS PROTEIN TUAE"/>
    <property type="match status" value="1"/>
</dbReference>
<feature type="transmembrane region" description="Helical" evidence="5">
    <location>
        <begin position="249"/>
        <end position="266"/>
    </location>
</feature>
<keyword evidence="3 5" id="KW-1133">Transmembrane helix</keyword>
<keyword evidence="2 5" id="KW-0812">Transmembrane</keyword>
<evidence type="ECO:0000256" key="5">
    <source>
        <dbReference type="SAM" id="Phobius"/>
    </source>
</evidence>
<feature type="transmembrane region" description="Helical" evidence="5">
    <location>
        <begin position="206"/>
        <end position="228"/>
    </location>
</feature>
<dbReference type="Pfam" id="PF04932">
    <property type="entry name" value="Wzy_C"/>
    <property type="match status" value="1"/>
</dbReference>
<feature type="transmembrane region" description="Helical" evidence="5">
    <location>
        <begin position="41"/>
        <end position="62"/>
    </location>
</feature>
<protein>
    <submittedName>
        <fullName evidence="7">O-antigen ligase domain-containing protein</fullName>
    </submittedName>
</protein>
<evidence type="ECO:0000256" key="2">
    <source>
        <dbReference type="ARBA" id="ARBA00022692"/>
    </source>
</evidence>
<feature type="domain" description="O-antigen ligase-related" evidence="6">
    <location>
        <begin position="254"/>
        <end position="399"/>
    </location>
</feature>
<dbReference type="EMBL" id="SRLE01000008">
    <property type="protein sequence ID" value="TGD73105.1"/>
    <property type="molecule type" value="Genomic_DNA"/>
</dbReference>
<comment type="subcellular location">
    <subcellularLocation>
        <location evidence="1">Membrane</location>
        <topology evidence="1">Multi-pass membrane protein</topology>
    </subcellularLocation>
</comment>
<keyword evidence="8" id="KW-1185">Reference proteome</keyword>
<dbReference type="AlphaFoldDB" id="A0A4Z0M1D3"/>
<feature type="transmembrane region" description="Helical" evidence="5">
    <location>
        <begin position="272"/>
        <end position="289"/>
    </location>
</feature>
<proteinExistence type="predicted"/>
<dbReference type="PANTHER" id="PTHR37422:SF13">
    <property type="entry name" value="LIPOPOLYSACCHARIDE BIOSYNTHESIS PROTEIN PA4999-RELATED"/>
    <property type="match status" value="1"/>
</dbReference>
<evidence type="ECO:0000259" key="6">
    <source>
        <dbReference type="Pfam" id="PF04932"/>
    </source>
</evidence>
<evidence type="ECO:0000313" key="8">
    <source>
        <dbReference type="Proteomes" id="UP000298050"/>
    </source>
</evidence>
<dbReference type="InterPro" id="IPR007016">
    <property type="entry name" value="O-antigen_ligase-rel_domated"/>
</dbReference>
<gene>
    <name evidence="7" type="ORF">E4634_12555</name>
</gene>